<dbReference type="Pfam" id="PF05205">
    <property type="entry name" value="COMPASS-Shg1"/>
    <property type="match status" value="1"/>
</dbReference>
<name>A0A8K0HAU1_9ROSA</name>
<accession>A0A8K0HAU1</accession>
<dbReference type="PANTHER" id="PTHR34356">
    <property type="entry name" value="ANTIGENIC HEAT-STABLE PROTEIN"/>
    <property type="match status" value="1"/>
</dbReference>
<keyword evidence="4" id="KW-1185">Reference proteome</keyword>
<evidence type="ECO:0000256" key="1">
    <source>
        <dbReference type="SAM" id="MobiDB-lite"/>
    </source>
</evidence>
<dbReference type="EMBL" id="VOIH02000004">
    <property type="protein sequence ID" value="KAF3448453.1"/>
    <property type="molecule type" value="Genomic_DNA"/>
</dbReference>
<comment type="caution">
    <text evidence="3">The sequence shown here is derived from an EMBL/GenBank/DDBJ whole genome shotgun (WGS) entry which is preliminary data.</text>
</comment>
<evidence type="ECO:0000313" key="4">
    <source>
        <dbReference type="Proteomes" id="UP000796880"/>
    </source>
</evidence>
<evidence type="ECO:0000259" key="2">
    <source>
        <dbReference type="Pfam" id="PF05205"/>
    </source>
</evidence>
<gene>
    <name evidence="3" type="ORF">FNV43_RR09166</name>
</gene>
<proteinExistence type="predicted"/>
<dbReference type="PANTHER" id="PTHR34356:SF3">
    <property type="entry name" value="EXPRESSED PROTEIN"/>
    <property type="match status" value="1"/>
</dbReference>
<feature type="region of interest" description="Disordered" evidence="1">
    <location>
        <begin position="136"/>
        <end position="241"/>
    </location>
</feature>
<feature type="compositionally biased region" description="Basic and acidic residues" evidence="1">
    <location>
        <begin position="183"/>
        <end position="208"/>
    </location>
</feature>
<feature type="domain" description="BOD1/SHG1" evidence="2">
    <location>
        <begin position="16"/>
        <end position="97"/>
    </location>
</feature>
<organism evidence="3 4">
    <name type="scientific">Rhamnella rubrinervis</name>
    <dbReference type="NCBI Taxonomy" id="2594499"/>
    <lineage>
        <taxon>Eukaryota</taxon>
        <taxon>Viridiplantae</taxon>
        <taxon>Streptophyta</taxon>
        <taxon>Embryophyta</taxon>
        <taxon>Tracheophyta</taxon>
        <taxon>Spermatophyta</taxon>
        <taxon>Magnoliopsida</taxon>
        <taxon>eudicotyledons</taxon>
        <taxon>Gunneridae</taxon>
        <taxon>Pentapetalae</taxon>
        <taxon>rosids</taxon>
        <taxon>fabids</taxon>
        <taxon>Rosales</taxon>
        <taxon>Rhamnaceae</taxon>
        <taxon>rhamnoid group</taxon>
        <taxon>Rhamneae</taxon>
        <taxon>Rhamnella</taxon>
    </lineage>
</organism>
<protein>
    <recommendedName>
        <fullName evidence="2">BOD1/SHG1 domain-containing protein</fullName>
    </recommendedName>
</protein>
<dbReference type="InterPro" id="IPR055264">
    <property type="entry name" value="BOD1/SHG1_dom"/>
</dbReference>
<reference evidence="3" key="1">
    <citation type="submission" date="2020-03" db="EMBL/GenBank/DDBJ databases">
        <title>A high-quality chromosome-level genome assembly of a woody plant with both climbing and erect habits, Rhamnella rubrinervis.</title>
        <authorList>
            <person name="Lu Z."/>
            <person name="Yang Y."/>
            <person name="Zhu X."/>
            <person name="Sun Y."/>
        </authorList>
    </citation>
    <scope>NUCLEOTIDE SEQUENCE</scope>
    <source>
        <strain evidence="3">BYM</strain>
        <tissue evidence="3">Leaf</tissue>
    </source>
</reference>
<dbReference type="Proteomes" id="UP000796880">
    <property type="component" value="Unassembled WGS sequence"/>
</dbReference>
<evidence type="ECO:0000313" key="3">
    <source>
        <dbReference type="EMBL" id="KAF3448453.1"/>
    </source>
</evidence>
<dbReference type="OrthoDB" id="784699at2759"/>
<sequence length="241" mass="26333">MECGHSHRISKDDVIGKLKDDGDFDRLRLKIIRKLKEDENLRENISSIVKQSAALNRSGSENMKPRQLSDAIYQEVGEKVMSQVSDGLWGIIRSSDGMKGEIAETVQSVYNRLLNPKGKAKGESCTLHMMDFENGAGNSGSNLASATEVDDELSDSEPKEPPGFSLSHSHLKKKNSEGLQLPLRKEKGPTEEQQEGPHKFPDKLESQDVGHSPPPGLSADMGGKQPCDISDEDPDVPPGFG</sequence>
<dbReference type="AlphaFoldDB" id="A0A8K0HAU1"/>